<gene>
    <name evidence="1" type="ORF">RF679_14260</name>
</gene>
<name>A0ABY9RF07_9BURK</name>
<proteinExistence type="predicted"/>
<reference evidence="1" key="1">
    <citation type="submission" date="2023-09" db="EMBL/GenBank/DDBJ databases">
        <title>Undibacterium sp. 20NA77.5 isolated from freshwater.</title>
        <authorList>
            <person name="Le V."/>
            <person name="Ko S.-R."/>
            <person name="Ahn C.-Y."/>
            <person name="Oh H.-M."/>
        </authorList>
    </citation>
    <scope>NUCLEOTIDE SEQUENCE</scope>
    <source>
        <strain evidence="1">20NA77.5</strain>
    </source>
</reference>
<evidence type="ECO:0000313" key="2">
    <source>
        <dbReference type="Proteomes" id="UP001181355"/>
    </source>
</evidence>
<protein>
    <submittedName>
        <fullName evidence="1">Uncharacterized protein</fullName>
    </submittedName>
</protein>
<dbReference type="Proteomes" id="UP001181355">
    <property type="component" value="Chromosome"/>
</dbReference>
<keyword evidence="2" id="KW-1185">Reference proteome</keyword>
<accession>A0ABY9RF07</accession>
<organism evidence="1 2">
    <name type="scientific">Undibacterium cyanobacteriorum</name>
    <dbReference type="NCBI Taxonomy" id="3073561"/>
    <lineage>
        <taxon>Bacteria</taxon>
        <taxon>Pseudomonadati</taxon>
        <taxon>Pseudomonadota</taxon>
        <taxon>Betaproteobacteria</taxon>
        <taxon>Burkholderiales</taxon>
        <taxon>Oxalobacteraceae</taxon>
        <taxon>Undibacterium</taxon>
    </lineage>
</organism>
<sequence>MKHEPITAVRFIGYAISTFPAHLRDGLGGGTYLGNASVERDLEMRVCILKNAIDTAKAQLPADEVGATVNNIFLVPEFFFHGAQGPYLYADGEEDPILRLQRILVRTFPAKDYSNWTFVLGTAITARVSDPKRLFESNSVQVRNETVKFLVSQERKARSALSEIVTNTLKSFIQDCQGIPDVAVRGRTPVFSHIPLVVLPNGIESNWMTTEKYFMSGEDFVLYSTSGHKDVITEQMVAYPHIDLSAGDVKLHSEDSRAIFGQKIDHDESSNFIRIGVEICLDHEDARLRSNLDIESNPEMGSCVHIHLVPSCGMAIRPGSVVADADGFVFNCDGQYPLDATNASVECGAIDGVPSIYINHNPSPIDAYNFHCAHTQFARVKVAAKGNNPNLNSAEFQELDSTDVLCVAVLEPQLEHGVLSDYFAGGPGAVHIYGVKQGFSLKSNLDEV</sequence>
<evidence type="ECO:0000313" key="1">
    <source>
        <dbReference type="EMBL" id="WMW79802.1"/>
    </source>
</evidence>
<dbReference type="RefSeq" id="WP_309481297.1">
    <property type="nucleotide sequence ID" value="NZ_CP133720.1"/>
</dbReference>
<dbReference type="EMBL" id="CP133720">
    <property type="protein sequence ID" value="WMW79802.1"/>
    <property type="molecule type" value="Genomic_DNA"/>
</dbReference>